<name>A0ABT0TJY7_9FLAO</name>
<dbReference type="EMBL" id="JAMLJN010000015">
    <property type="protein sequence ID" value="MCL9771207.1"/>
    <property type="molecule type" value="Genomic_DNA"/>
</dbReference>
<reference evidence="2 3" key="1">
    <citation type="submission" date="2022-05" db="EMBL/GenBank/DDBJ databases">
        <title>Flavobacterium sp., isolated from activated sludge.</title>
        <authorList>
            <person name="Ran Q."/>
        </authorList>
    </citation>
    <scope>NUCLEOTIDE SEQUENCE [LARGE SCALE GENOMIC DNA]</scope>
    <source>
        <strain evidence="2 3">HXWNR69</strain>
    </source>
</reference>
<sequence length="332" mass="38925">MKNNFAFNNKNELVNINNVDKKQKENYFCINCGDKMIARKGKIKAHHFSHKIKACSYESYLHKLAKLKFYLSYSKCLVNNDSFHLEYFIDQKCTSCLDNFNINCDFKNTSRLFDLTKTFNQIDIEKGVNGFIADILLSSTKTNEKILVEFAVKHFCSAEKKMSGLRIIEIPIENENNLDFLEYKSLTQQNINFQLINFKNKSITKNIFKPHECKNHHFLFRIDENGKAYSYSAQMRVILSDLYSHKYSYFEIIKDVDSYDEPEYFIDLVKKASHKGIKVMNCHACKFLKPNRSRLVDSAWFCTKHKAGILNSNYACEKLWRIDKPVANNGYK</sequence>
<organism evidence="2 3">
    <name type="scientific">Flavobacterium fragile</name>
    <dbReference type="NCBI Taxonomy" id="2949085"/>
    <lineage>
        <taxon>Bacteria</taxon>
        <taxon>Pseudomonadati</taxon>
        <taxon>Bacteroidota</taxon>
        <taxon>Flavobacteriia</taxon>
        <taxon>Flavobacteriales</taxon>
        <taxon>Flavobacteriaceae</taxon>
        <taxon>Flavobacterium</taxon>
    </lineage>
</organism>
<dbReference type="Proteomes" id="UP001203342">
    <property type="component" value="Unassembled WGS sequence"/>
</dbReference>
<dbReference type="InterPro" id="IPR057253">
    <property type="entry name" value="CoiA-like_N"/>
</dbReference>
<dbReference type="RefSeq" id="WP_250583221.1">
    <property type="nucleotide sequence ID" value="NZ_JAMLJN010000015.1"/>
</dbReference>
<keyword evidence="3" id="KW-1185">Reference proteome</keyword>
<feature type="domain" description="Competence protein CoiA-like N-terminal" evidence="1">
    <location>
        <begin position="21"/>
        <end position="57"/>
    </location>
</feature>
<dbReference type="Pfam" id="PF25164">
    <property type="entry name" value="CoiA_N"/>
    <property type="match status" value="1"/>
</dbReference>
<evidence type="ECO:0000313" key="2">
    <source>
        <dbReference type="EMBL" id="MCL9771207.1"/>
    </source>
</evidence>
<protein>
    <recommendedName>
        <fullName evidence="1">Competence protein CoiA-like N-terminal domain-containing protein</fullName>
    </recommendedName>
</protein>
<proteinExistence type="predicted"/>
<evidence type="ECO:0000313" key="3">
    <source>
        <dbReference type="Proteomes" id="UP001203342"/>
    </source>
</evidence>
<gene>
    <name evidence="2" type="ORF">NAT47_12360</name>
</gene>
<evidence type="ECO:0000259" key="1">
    <source>
        <dbReference type="Pfam" id="PF25164"/>
    </source>
</evidence>
<accession>A0ABT0TJY7</accession>
<comment type="caution">
    <text evidence="2">The sequence shown here is derived from an EMBL/GenBank/DDBJ whole genome shotgun (WGS) entry which is preliminary data.</text>
</comment>